<keyword evidence="3" id="KW-1185">Reference proteome</keyword>
<evidence type="ECO:0000256" key="1">
    <source>
        <dbReference type="SAM" id="Phobius"/>
    </source>
</evidence>
<reference evidence="2" key="5">
    <citation type="journal article" date="2021" name="G3 (Bethesda)">
        <title>Aegilops tauschii genome assembly Aet v5.0 features greater sequence contiguity and improved annotation.</title>
        <authorList>
            <person name="Wang L."/>
            <person name="Zhu T."/>
            <person name="Rodriguez J.C."/>
            <person name="Deal K.R."/>
            <person name="Dubcovsky J."/>
            <person name="McGuire P.E."/>
            <person name="Lux T."/>
            <person name="Spannagl M."/>
            <person name="Mayer K.F.X."/>
            <person name="Baldrich P."/>
            <person name="Meyers B.C."/>
            <person name="Huo N."/>
            <person name="Gu Y.Q."/>
            <person name="Zhou H."/>
            <person name="Devos K.M."/>
            <person name="Bennetzen J.L."/>
            <person name="Unver T."/>
            <person name="Budak H."/>
            <person name="Gulick P.J."/>
            <person name="Galiba G."/>
            <person name="Kalapos B."/>
            <person name="Nelson D.R."/>
            <person name="Li P."/>
            <person name="You F.M."/>
            <person name="Luo M.C."/>
            <person name="Dvorak J."/>
        </authorList>
    </citation>
    <scope>NUCLEOTIDE SEQUENCE [LARGE SCALE GENOMIC DNA]</scope>
    <source>
        <strain evidence="2">cv. AL8/78</strain>
    </source>
</reference>
<dbReference type="EnsemblPlants" id="AET2Gv20658400.12">
    <property type="protein sequence ID" value="AET2Gv20658400.12"/>
    <property type="gene ID" value="AET2Gv20658400"/>
</dbReference>
<name>A0A453BWP1_AEGTS</name>
<sequence length="94" mass="10625">MMNMGQKGRAIEQIGRQPCCDKVGLKKGPWTEEEDQKLVVFLLTLLILLCVWMCLCGFGYLQNCWTQHQCSSDPEPGSWMQHALSWTGIAPVIP</sequence>
<feature type="transmembrane region" description="Helical" evidence="1">
    <location>
        <begin position="38"/>
        <end position="61"/>
    </location>
</feature>
<reference evidence="2" key="3">
    <citation type="journal article" date="2017" name="Nature">
        <title>Genome sequence of the progenitor of the wheat D genome Aegilops tauschii.</title>
        <authorList>
            <person name="Luo M.C."/>
            <person name="Gu Y.Q."/>
            <person name="Puiu D."/>
            <person name="Wang H."/>
            <person name="Twardziok S.O."/>
            <person name="Deal K.R."/>
            <person name="Huo N."/>
            <person name="Zhu T."/>
            <person name="Wang L."/>
            <person name="Wang Y."/>
            <person name="McGuire P.E."/>
            <person name="Liu S."/>
            <person name="Long H."/>
            <person name="Ramasamy R.K."/>
            <person name="Rodriguez J.C."/>
            <person name="Van S.L."/>
            <person name="Yuan L."/>
            <person name="Wang Z."/>
            <person name="Xia Z."/>
            <person name="Xiao L."/>
            <person name="Anderson O.D."/>
            <person name="Ouyang S."/>
            <person name="Liang Y."/>
            <person name="Zimin A.V."/>
            <person name="Pertea G."/>
            <person name="Qi P."/>
            <person name="Bennetzen J.L."/>
            <person name="Dai X."/>
            <person name="Dawson M.W."/>
            <person name="Muller H.G."/>
            <person name="Kugler K."/>
            <person name="Rivarola-Duarte L."/>
            <person name="Spannagl M."/>
            <person name="Mayer K.F.X."/>
            <person name="Lu F.H."/>
            <person name="Bevan M.W."/>
            <person name="Leroy P."/>
            <person name="Li P."/>
            <person name="You F.M."/>
            <person name="Sun Q."/>
            <person name="Liu Z."/>
            <person name="Lyons E."/>
            <person name="Wicker T."/>
            <person name="Salzberg S.L."/>
            <person name="Devos K.M."/>
            <person name="Dvorak J."/>
        </authorList>
    </citation>
    <scope>NUCLEOTIDE SEQUENCE [LARGE SCALE GENOMIC DNA]</scope>
    <source>
        <strain evidence="2">cv. AL8/78</strain>
    </source>
</reference>
<evidence type="ECO:0000313" key="2">
    <source>
        <dbReference type="EnsemblPlants" id="AET2Gv20658400.12"/>
    </source>
</evidence>
<reference evidence="3" key="1">
    <citation type="journal article" date="2014" name="Science">
        <title>Ancient hybridizations among the ancestral genomes of bread wheat.</title>
        <authorList>
            <consortium name="International Wheat Genome Sequencing Consortium,"/>
            <person name="Marcussen T."/>
            <person name="Sandve S.R."/>
            <person name="Heier L."/>
            <person name="Spannagl M."/>
            <person name="Pfeifer M."/>
            <person name="Jakobsen K.S."/>
            <person name="Wulff B.B."/>
            <person name="Steuernagel B."/>
            <person name="Mayer K.F."/>
            <person name="Olsen O.A."/>
        </authorList>
    </citation>
    <scope>NUCLEOTIDE SEQUENCE [LARGE SCALE GENOMIC DNA]</scope>
    <source>
        <strain evidence="3">cv. AL8/78</strain>
    </source>
</reference>
<evidence type="ECO:0000313" key="3">
    <source>
        <dbReference type="Proteomes" id="UP000015105"/>
    </source>
</evidence>
<proteinExistence type="predicted"/>
<dbReference type="AlphaFoldDB" id="A0A453BWP1"/>
<reference evidence="3" key="2">
    <citation type="journal article" date="2017" name="Nat. Plants">
        <title>The Aegilops tauschii genome reveals multiple impacts of transposons.</title>
        <authorList>
            <person name="Zhao G."/>
            <person name="Zou C."/>
            <person name="Li K."/>
            <person name="Wang K."/>
            <person name="Li T."/>
            <person name="Gao L."/>
            <person name="Zhang X."/>
            <person name="Wang H."/>
            <person name="Yang Z."/>
            <person name="Liu X."/>
            <person name="Jiang W."/>
            <person name="Mao L."/>
            <person name="Kong X."/>
            <person name="Jiao Y."/>
            <person name="Jia J."/>
        </authorList>
    </citation>
    <scope>NUCLEOTIDE SEQUENCE [LARGE SCALE GENOMIC DNA]</scope>
    <source>
        <strain evidence="3">cv. AL8/78</strain>
    </source>
</reference>
<keyword evidence="1" id="KW-0812">Transmembrane</keyword>
<accession>A0A453BWP1</accession>
<dbReference type="Proteomes" id="UP000015105">
    <property type="component" value="Chromosome 2D"/>
</dbReference>
<keyword evidence="1" id="KW-1133">Transmembrane helix</keyword>
<reference evidence="2" key="4">
    <citation type="submission" date="2019-03" db="UniProtKB">
        <authorList>
            <consortium name="EnsemblPlants"/>
        </authorList>
    </citation>
    <scope>IDENTIFICATION</scope>
</reference>
<organism evidence="2 3">
    <name type="scientific">Aegilops tauschii subsp. strangulata</name>
    <name type="common">Goatgrass</name>
    <dbReference type="NCBI Taxonomy" id="200361"/>
    <lineage>
        <taxon>Eukaryota</taxon>
        <taxon>Viridiplantae</taxon>
        <taxon>Streptophyta</taxon>
        <taxon>Embryophyta</taxon>
        <taxon>Tracheophyta</taxon>
        <taxon>Spermatophyta</taxon>
        <taxon>Magnoliopsida</taxon>
        <taxon>Liliopsida</taxon>
        <taxon>Poales</taxon>
        <taxon>Poaceae</taxon>
        <taxon>BOP clade</taxon>
        <taxon>Pooideae</taxon>
        <taxon>Triticodae</taxon>
        <taxon>Triticeae</taxon>
        <taxon>Triticinae</taxon>
        <taxon>Aegilops</taxon>
    </lineage>
</organism>
<dbReference type="Gramene" id="AET2Gv20658400.12">
    <property type="protein sequence ID" value="AET2Gv20658400.12"/>
    <property type="gene ID" value="AET2Gv20658400"/>
</dbReference>
<keyword evidence="1" id="KW-0472">Membrane</keyword>
<protein>
    <submittedName>
        <fullName evidence="2">Uncharacterized protein</fullName>
    </submittedName>
</protein>